<dbReference type="InterPro" id="IPR025836">
    <property type="entry name" value="Zn_knuckle_CX2CX4HX4C"/>
</dbReference>
<protein>
    <recommendedName>
        <fullName evidence="3">CCHC-type domain-containing protein</fullName>
    </recommendedName>
</protein>
<organism evidence="4 5">
    <name type="scientific">Rehmannia glutinosa</name>
    <name type="common">Chinese foxglove</name>
    <dbReference type="NCBI Taxonomy" id="99300"/>
    <lineage>
        <taxon>Eukaryota</taxon>
        <taxon>Viridiplantae</taxon>
        <taxon>Streptophyta</taxon>
        <taxon>Embryophyta</taxon>
        <taxon>Tracheophyta</taxon>
        <taxon>Spermatophyta</taxon>
        <taxon>Magnoliopsida</taxon>
        <taxon>eudicotyledons</taxon>
        <taxon>Gunneridae</taxon>
        <taxon>Pentapetalae</taxon>
        <taxon>asterids</taxon>
        <taxon>lamiids</taxon>
        <taxon>Lamiales</taxon>
        <taxon>Orobanchaceae</taxon>
        <taxon>Rehmannieae</taxon>
        <taxon>Rehmannia</taxon>
    </lineage>
</organism>
<comment type="caution">
    <text evidence="4">The sequence shown here is derived from an EMBL/GenBank/DDBJ whole genome shotgun (WGS) entry which is preliminary data.</text>
</comment>
<name>A0ABR0U478_REHGL</name>
<proteinExistence type="predicted"/>
<dbReference type="InterPro" id="IPR025558">
    <property type="entry name" value="DUF4283"/>
</dbReference>
<evidence type="ECO:0000259" key="3">
    <source>
        <dbReference type="PROSITE" id="PS50158"/>
    </source>
</evidence>
<keyword evidence="5" id="KW-1185">Reference proteome</keyword>
<keyword evidence="1" id="KW-0479">Metal-binding</keyword>
<evidence type="ECO:0000256" key="2">
    <source>
        <dbReference type="SAM" id="MobiDB-lite"/>
    </source>
</evidence>
<dbReference type="PANTHER" id="PTHR31286">
    <property type="entry name" value="GLYCINE-RICH CELL WALL STRUCTURAL PROTEIN 1.8-LIKE"/>
    <property type="match status" value="1"/>
</dbReference>
<feature type="region of interest" description="Disordered" evidence="2">
    <location>
        <begin position="326"/>
        <end position="345"/>
    </location>
</feature>
<dbReference type="Pfam" id="PF14111">
    <property type="entry name" value="DUF4283"/>
    <property type="match status" value="1"/>
</dbReference>
<keyword evidence="1" id="KW-0863">Zinc-finger</keyword>
<evidence type="ECO:0000256" key="1">
    <source>
        <dbReference type="PROSITE-ProRule" id="PRU00047"/>
    </source>
</evidence>
<sequence>MGPKSARLASWVQTTDEMVCVSYDGGSCLEPRFDCGIDLGSFRMESEVVESMKRFSLMEEEMVGIALEEVDVVKGVEESKLSLFGKLHGEKKANFTGFKNFLHGIWVTRKPFQVRELGLNFFQFVFQSEEDKTKVLNSRVWTFENQYILLKEWSEKIEVKEEDFSTVNLWVQIWNVPNHWISSETGLKIGKLFAGVKDLLIPEYGSIKGRYIKLLVTVNLNKPLLRGTFITLGDTKWWVDFRYENLIGACYYCGLIGHIERGCHSRKEDLQNSNLNEGQFGDWLKADESLFGYKRGGGNVDRSEFNHFVKVGRVGTSNVQASNEVNPKLHKGEHDKQTGEGSGKHIDVPCEMAVLEQMVENYADIADIGVEALKNKEPVIVPSEKDRAPLADITKASTDHLVGIGKFAEKRGIIGRSKRTLILKEKKSIHENKENLWDGGRMWNVNLIKQLFDQQVSEAIIQVPICWQQGCDRIYWMLTSNKKFSVHSAYQALCSRKMNLLDCCEGSTGAERRRNGWKKIWTLKIKGKLKHFIWKCFQNVLPVLSVLGKRGMKVDTKCVWCGEEEETIDHLLFHFFRARRVRKIAPVNWEGIYHSSLSVKDWWMTICSLPWDLTFIDRINLSTYILWWLWKTRNSWMFQNIRTLEVDLVSLVQGEWMEFDAIG</sequence>
<dbReference type="PROSITE" id="PS50158">
    <property type="entry name" value="ZF_CCHC"/>
    <property type="match status" value="1"/>
</dbReference>
<keyword evidence="1" id="KW-0862">Zinc</keyword>
<dbReference type="Proteomes" id="UP001318860">
    <property type="component" value="Unassembled WGS sequence"/>
</dbReference>
<evidence type="ECO:0000313" key="4">
    <source>
        <dbReference type="EMBL" id="KAK6117057.1"/>
    </source>
</evidence>
<dbReference type="InterPro" id="IPR040256">
    <property type="entry name" value="At4g02000-like"/>
</dbReference>
<dbReference type="EMBL" id="JABTTQ020003474">
    <property type="protein sequence ID" value="KAK6117057.1"/>
    <property type="molecule type" value="Genomic_DNA"/>
</dbReference>
<evidence type="ECO:0000313" key="5">
    <source>
        <dbReference type="Proteomes" id="UP001318860"/>
    </source>
</evidence>
<dbReference type="Pfam" id="PF14392">
    <property type="entry name" value="zf-CCHC_4"/>
    <property type="match status" value="1"/>
</dbReference>
<dbReference type="InterPro" id="IPR026960">
    <property type="entry name" value="RVT-Znf"/>
</dbReference>
<feature type="domain" description="CCHC-type" evidence="3">
    <location>
        <begin position="250"/>
        <end position="263"/>
    </location>
</feature>
<reference evidence="4 5" key="1">
    <citation type="journal article" date="2021" name="Comput. Struct. Biotechnol. J.">
        <title>De novo genome assembly of the potent medicinal plant Rehmannia glutinosa using nanopore technology.</title>
        <authorList>
            <person name="Ma L."/>
            <person name="Dong C."/>
            <person name="Song C."/>
            <person name="Wang X."/>
            <person name="Zheng X."/>
            <person name="Niu Y."/>
            <person name="Chen S."/>
            <person name="Feng W."/>
        </authorList>
    </citation>
    <scope>NUCLEOTIDE SEQUENCE [LARGE SCALE GENOMIC DNA]</scope>
    <source>
        <strain evidence="4">DH-2019</strain>
    </source>
</reference>
<dbReference type="PANTHER" id="PTHR31286:SF178">
    <property type="entry name" value="DUF4283 DOMAIN-CONTAINING PROTEIN"/>
    <property type="match status" value="1"/>
</dbReference>
<dbReference type="InterPro" id="IPR001878">
    <property type="entry name" value="Znf_CCHC"/>
</dbReference>
<dbReference type="Pfam" id="PF13966">
    <property type="entry name" value="zf-RVT"/>
    <property type="match status" value="1"/>
</dbReference>
<accession>A0ABR0U478</accession>
<gene>
    <name evidence="4" type="ORF">DH2020_049200</name>
</gene>
<feature type="compositionally biased region" description="Basic and acidic residues" evidence="2">
    <location>
        <begin position="330"/>
        <end position="345"/>
    </location>
</feature>